<comment type="caution">
    <text evidence="4">The sequence shown here is derived from an EMBL/GenBank/DDBJ whole genome shotgun (WGS) entry which is preliminary data.</text>
</comment>
<evidence type="ECO:0000256" key="2">
    <source>
        <dbReference type="SAM" id="Phobius"/>
    </source>
</evidence>
<dbReference type="PANTHER" id="PTHR43630:SF2">
    <property type="entry name" value="GLYCOSYLTRANSFERASE"/>
    <property type="match status" value="1"/>
</dbReference>
<keyword evidence="2" id="KW-0812">Transmembrane</keyword>
<name>A0A4R5AUG3_9FLAO</name>
<feature type="domain" description="Glycosyltransferase 2-like" evidence="3">
    <location>
        <begin position="14"/>
        <end position="135"/>
    </location>
</feature>
<evidence type="ECO:0000313" key="4">
    <source>
        <dbReference type="EMBL" id="TDD76988.1"/>
    </source>
</evidence>
<evidence type="ECO:0000256" key="1">
    <source>
        <dbReference type="ARBA" id="ARBA00038494"/>
    </source>
</evidence>
<dbReference type="GO" id="GO:0016740">
    <property type="term" value="F:transferase activity"/>
    <property type="evidence" value="ECO:0007669"/>
    <property type="project" value="UniProtKB-KW"/>
</dbReference>
<evidence type="ECO:0000259" key="3">
    <source>
        <dbReference type="Pfam" id="PF00535"/>
    </source>
</evidence>
<dbReference type="CDD" id="cd02511">
    <property type="entry name" value="Beta4Glucosyltransferase"/>
    <property type="match status" value="1"/>
</dbReference>
<accession>A0A4R5AUG3</accession>
<protein>
    <submittedName>
        <fullName evidence="4">Glycosyltransferase family 2 protein</fullName>
    </submittedName>
</protein>
<keyword evidence="4" id="KW-0808">Transferase</keyword>
<dbReference type="InterPro" id="IPR029044">
    <property type="entry name" value="Nucleotide-diphossugar_trans"/>
</dbReference>
<feature type="transmembrane region" description="Helical" evidence="2">
    <location>
        <begin position="231"/>
        <end position="250"/>
    </location>
</feature>
<dbReference type="AlphaFoldDB" id="A0A4R5AUG3"/>
<sequence>MRIDFNNLSKIPVTVIVPVKNEEKNLPECLGRLKDFSEVIVVDSKSTDRTPEIVKDFGFQFVQFDWNGKFPKKRNWVLRNVEMRNEWVLFLDADEFVTKDFLEELRNKIIADEYSGFTIMYENYFMKKKLNYGDKMKKMPLFKVGSGEYEQIKEGSWSHLDMEIHEHPIISGKIGFIKSPIIHNDYKGLEHYIARHNAYSSWEANRYVSLNSSNYGLLTSRQKLKYKLMKIGLLPIVYFIATYFFKFGFLDGKEGFYFAKYKSQYFFQIKTKIIELQS</sequence>
<keyword evidence="2" id="KW-1133">Transmembrane helix</keyword>
<dbReference type="SUPFAM" id="SSF53448">
    <property type="entry name" value="Nucleotide-diphospho-sugar transferases"/>
    <property type="match status" value="1"/>
</dbReference>
<gene>
    <name evidence="4" type="ORF">E0F89_05150</name>
</gene>
<dbReference type="Proteomes" id="UP000295278">
    <property type="component" value="Unassembled WGS sequence"/>
</dbReference>
<proteinExistence type="inferred from homology"/>
<keyword evidence="2" id="KW-0472">Membrane</keyword>
<keyword evidence="5" id="KW-1185">Reference proteome</keyword>
<dbReference type="Pfam" id="PF00535">
    <property type="entry name" value="Glycos_transf_2"/>
    <property type="match status" value="1"/>
</dbReference>
<evidence type="ECO:0000313" key="5">
    <source>
        <dbReference type="Proteomes" id="UP000295278"/>
    </source>
</evidence>
<comment type="similarity">
    <text evidence="1">Belongs to the glycosyltransferase 2 family. WaaE/KdtX subfamily.</text>
</comment>
<dbReference type="PANTHER" id="PTHR43630">
    <property type="entry name" value="POLY-BETA-1,6-N-ACETYL-D-GLUCOSAMINE SYNTHASE"/>
    <property type="match status" value="1"/>
</dbReference>
<organism evidence="4 5">
    <name type="scientific">Flavobacterium caseinilyticum</name>
    <dbReference type="NCBI Taxonomy" id="2541732"/>
    <lineage>
        <taxon>Bacteria</taxon>
        <taxon>Pseudomonadati</taxon>
        <taxon>Bacteroidota</taxon>
        <taxon>Flavobacteriia</taxon>
        <taxon>Flavobacteriales</taxon>
        <taxon>Flavobacteriaceae</taxon>
        <taxon>Flavobacterium</taxon>
    </lineage>
</organism>
<dbReference type="OrthoDB" id="9815923at2"/>
<dbReference type="RefSeq" id="WP_131908784.1">
    <property type="nucleotide sequence ID" value="NZ_SMFM01000002.1"/>
</dbReference>
<dbReference type="EMBL" id="SMFM01000002">
    <property type="protein sequence ID" value="TDD76988.1"/>
    <property type="molecule type" value="Genomic_DNA"/>
</dbReference>
<dbReference type="InterPro" id="IPR001173">
    <property type="entry name" value="Glyco_trans_2-like"/>
</dbReference>
<dbReference type="Gene3D" id="3.90.550.10">
    <property type="entry name" value="Spore Coat Polysaccharide Biosynthesis Protein SpsA, Chain A"/>
    <property type="match status" value="1"/>
</dbReference>
<reference evidence="4 5" key="1">
    <citation type="submission" date="2019-03" db="EMBL/GenBank/DDBJ databases">
        <title>Flavobacterium AT-3-2 sp. nov., isolated from arctic soil.</title>
        <authorList>
            <person name="Chaudhary D.K."/>
        </authorList>
    </citation>
    <scope>NUCLEOTIDE SEQUENCE [LARGE SCALE GENOMIC DNA]</scope>
    <source>
        <strain evidence="4 5">AT-3-2</strain>
    </source>
</reference>